<dbReference type="PANTHER" id="PTHR11629:SF63">
    <property type="entry name" value="V-TYPE PROTON ATPASE SUBUNIT A"/>
    <property type="match status" value="1"/>
</dbReference>
<evidence type="ECO:0000256" key="8">
    <source>
        <dbReference type="RuleBase" id="RU361189"/>
    </source>
</evidence>
<evidence type="ECO:0000256" key="7">
    <source>
        <dbReference type="ARBA" id="ARBA00023136"/>
    </source>
</evidence>
<sequence length="88" mass="10216">MAPSQDTMFRSADMSMVQLYIANDIGREIVNALGELGQIQFRDLNSDVTAFQRTFTQEIRRLDNVERQLRYFHTQIDKAGIPLRKARP</sequence>
<evidence type="ECO:0000256" key="2">
    <source>
        <dbReference type="ARBA" id="ARBA00009904"/>
    </source>
</evidence>
<evidence type="ECO:0000256" key="4">
    <source>
        <dbReference type="ARBA" id="ARBA00022692"/>
    </source>
</evidence>
<dbReference type="GO" id="GO:0033179">
    <property type="term" value="C:proton-transporting V-type ATPase, V0 domain"/>
    <property type="evidence" value="ECO:0007669"/>
    <property type="project" value="InterPro"/>
</dbReference>
<gene>
    <name evidence="9" type="ORF">DID88_000521</name>
</gene>
<evidence type="ECO:0000256" key="1">
    <source>
        <dbReference type="ARBA" id="ARBA00004141"/>
    </source>
</evidence>
<dbReference type="GO" id="GO:0051117">
    <property type="term" value="F:ATPase binding"/>
    <property type="evidence" value="ECO:0007669"/>
    <property type="project" value="TreeGrafter"/>
</dbReference>
<evidence type="ECO:0000256" key="3">
    <source>
        <dbReference type="ARBA" id="ARBA00022448"/>
    </source>
</evidence>
<name>A0A395IJ16_9HELO</name>
<dbReference type="GO" id="GO:0000329">
    <property type="term" value="C:fungal-type vacuole membrane"/>
    <property type="evidence" value="ECO:0007669"/>
    <property type="project" value="TreeGrafter"/>
</dbReference>
<dbReference type="EMBL" id="QKRW01000046">
    <property type="protein sequence ID" value="RAL59894.1"/>
    <property type="molecule type" value="Genomic_DNA"/>
</dbReference>
<dbReference type="InterPro" id="IPR002490">
    <property type="entry name" value="V-ATPase_116kDa_su"/>
</dbReference>
<dbReference type="Proteomes" id="UP000249056">
    <property type="component" value="Unassembled WGS sequence"/>
</dbReference>
<keyword evidence="10" id="KW-1185">Reference proteome</keyword>
<proteinExistence type="inferred from homology"/>
<keyword evidence="3 8" id="KW-0813">Transport</keyword>
<dbReference type="Pfam" id="PF01496">
    <property type="entry name" value="V_ATPase_I"/>
    <property type="match status" value="1"/>
</dbReference>
<dbReference type="GO" id="GO:0016471">
    <property type="term" value="C:vacuolar proton-transporting V-type ATPase complex"/>
    <property type="evidence" value="ECO:0007669"/>
    <property type="project" value="TreeGrafter"/>
</dbReference>
<comment type="function">
    <text evidence="8">Essential component of the vacuolar proton pump (V-ATPase), a multimeric enzyme that catalyzes the translocation of protons across the membranes. Required for assembly and activity of the V-ATPase.</text>
</comment>
<evidence type="ECO:0000313" key="9">
    <source>
        <dbReference type="EMBL" id="RAL59894.1"/>
    </source>
</evidence>
<comment type="subcellular location">
    <subcellularLocation>
        <location evidence="1">Membrane</location>
        <topology evidence="1">Multi-pass membrane protein</topology>
    </subcellularLocation>
</comment>
<evidence type="ECO:0000256" key="6">
    <source>
        <dbReference type="ARBA" id="ARBA00023065"/>
    </source>
</evidence>
<protein>
    <recommendedName>
        <fullName evidence="8">V-type proton ATPase subunit a</fullName>
    </recommendedName>
</protein>
<keyword evidence="4" id="KW-0812">Transmembrane</keyword>
<accession>A0A395IJ16</accession>
<evidence type="ECO:0000256" key="5">
    <source>
        <dbReference type="ARBA" id="ARBA00022989"/>
    </source>
</evidence>
<dbReference type="PANTHER" id="PTHR11629">
    <property type="entry name" value="VACUOLAR PROTON ATPASES"/>
    <property type="match status" value="1"/>
</dbReference>
<dbReference type="GO" id="GO:0046961">
    <property type="term" value="F:proton-transporting ATPase activity, rotational mechanism"/>
    <property type="evidence" value="ECO:0007669"/>
    <property type="project" value="InterPro"/>
</dbReference>
<comment type="caution">
    <text evidence="9">The sequence shown here is derived from an EMBL/GenBank/DDBJ whole genome shotgun (WGS) entry which is preliminary data.</text>
</comment>
<keyword evidence="7" id="KW-0472">Membrane</keyword>
<keyword evidence="8" id="KW-0375">Hydrogen ion transport</keyword>
<reference evidence="9 10" key="1">
    <citation type="submission" date="2018-06" db="EMBL/GenBank/DDBJ databases">
        <title>Genome Sequence of the Brown Rot Fungal Pathogen Monilinia fructigena.</title>
        <authorList>
            <person name="Landi L."/>
            <person name="De Miccolis Angelini R.M."/>
            <person name="Pollastro S."/>
            <person name="Abate D."/>
            <person name="Faretra F."/>
            <person name="Romanazzi G."/>
        </authorList>
    </citation>
    <scope>NUCLEOTIDE SEQUENCE [LARGE SCALE GENOMIC DNA]</scope>
    <source>
        <strain evidence="9 10">Mfrg269</strain>
    </source>
</reference>
<dbReference type="AlphaFoldDB" id="A0A395IJ16"/>
<keyword evidence="5" id="KW-1133">Transmembrane helix</keyword>
<organism evidence="9 10">
    <name type="scientific">Monilinia fructigena</name>
    <dbReference type="NCBI Taxonomy" id="38457"/>
    <lineage>
        <taxon>Eukaryota</taxon>
        <taxon>Fungi</taxon>
        <taxon>Dikarya</taxon>
        <taxon>Ascomycota</taxon>
        <taxon>Pezizomycotina</taxon>
        <taxon>Leotiomycetes</taxon>
        <taxon>Helotiales</taxon>
        <taxon>Sclerotiniaceae</taxon>
        <taxon>Monilinia</taxon>
    </lineage>
</organism>
<dbReference type="OrthoDB" id="10264220at2759"/>
<keyword evidence="6 8" id="KW-0406">Ion transport</keyword>
<evidence type="ECO:0000313" key="10">
    <source>
        <dbReference type="Proteomes" id="UP000249056"/>
    </source>
</evidence>
<comment type="similarity">
    <text evidence="2 8">Belongs to the V-ATPase 116 kDa subunit family.</text>
</comment>
<dbReference type="GO" id="GO:0007035">
    <property type="term" value="P:vacuolar acidification"/>
    <property type="evidence" value="ECO:0007669"/>
    <property type="project" value="TreeGrafter"/>
</dbReference>